<reference evidence="1 2" key="1">
    <citation type="journal article" date="2021" name="Elife">
        <title>Chloroplast acquisition without the gene transfer in kleptoplastic sea slugs, Plakobranchus ocellatus.</title>
        <authorList>
            <person name="Maeda T."/>
            <person name="Takahashi S."/>
            <person name="Yoshida T."/>
            <person name="Shimamura S."/>
            <person name="Takaki Y."/>
            <person name="Nagai Y."/>
            <person name="Toyoda A."/>
            <person name="Suzuki Y."/>
            <person name="Arimoto A."/>
            <person name="Ishii H."/>
            <person name="Satoh N."/>
            <person name="Nishiyama T."/>
            <person name="Hasebe M."/>
            <person name="Maruyama T."/>
            <person name="Minagawa J."/>
            <person name="Obokata J."/>
            <person name="Shigenobu S."/>
        </authorList>
    </citation>
    <scope>NUCLEOTIDE SEQUENCE [LARGE SCALE GENOMIC DNA]</scope>
</reference>
<dbReference type="SUPFAM" id="SSF57850">
    <property type="entry name" value="RING/U-box"/>
    <property type="match status" value="1"/>
</dbReference>
<dbReference type="Proteomes" id="UP000735302">
    <property type="component" value="Unassembled WGS sequence"/>
</dbReference>
<dbReference type="AlphaFoldDB" id="A0AAV4AA80"/>
<name>A0AAV4AA80_9GAST</name>
<evidence type="ECO:0000313" key="1">
    <source>
        <dbReference type="EMBL" id="GFO04295.1"/>
    </source>
</evidence>
<proteinExistence type="predicted"/>
<protein>
    <submittedName>
        <fullName evidence="1">RING finger protein 44</fullName>
    </submittedName>
</protein>
<dbReference type="EMBL" id="BLXT01003738">
    <property type="protein sequence ID" value="GFO04295.1"/>
    <property type="molecule type" value="Genomic_DNA"/>
</dbReference>
<organism evidence="1 2">
    <name type="scientific">Plakobranchus ocellatus</name>
    <dbReference type="NCBI Taxonomy" id="259542"/>
    <lineage>
        <taxon>Eukaryota</taxon>
        <taxon>Metazoa</taxon>
        <taxon>Spiralia</taxon>
        <taxon>Lophotrochozoa</taxon>
        <taxon>Mollusca</taxon>
        <taxon>Gastropoda</taxon>
        <taxon>Heterobranchia</taxon>
        <taxon>Euthyneura</taxon>
        <taxon>Panpulmonata</taxon>
        <taxon>Sacoglossa</taxon>
        <taxon>Placobranchoidea</taxon>
        <taxon>Plakobranchidae</taxon>
        <taxon>Plakobranchus</taxon>
    </lineage>
</organism>
<sequence length="83" mass="9448">MDDESDDEKTAAMPLPDYRASSAISLGAAGLHTQLPTRYFSRDTERPKSEHTYCAVCLGEFEDRQLLCVLPCFHEFRVECMDE</sequence>
<accession>A0AAV4AA80</accession>
<comment type="caution">
    <text evidence="1">The sequence shown here is derived from an EMBL/GenBank/DDBJ whole genome shotgun (WGS) entry which is preliminary data.</text>
</comment>
<evidence type="ECO:0000313" key="2">
    <source>
        <dbReference type="Proteomes" id="UP000735302"/>
    </source>
</evidence>
<dbReference type="InterPro" id="IPR013083">
    <property type="entry name" value="Znf_RING/FYVE/PHD"/>
</dbReference>
<dbReference type="Gene3D" id="3.30.40.10">
    <property type="entry name" value="Zinc/RING finger domain, C3HC4 (zinc finger)"/>
    <property type="match status" value="1"/>
</dbReference>
<gene>
    <name evidence="1" type="ORF">PoB_003080000</name>
</gene>
<keyword evidence="2" id="KW-1185">Reference proteome</keyword>